<feature type="region of interest" description="Disordered" evidence="1">
    <location>
        <begin position="1"/>
        <end position="23"/>
    </location>
</feature>
<name>A0A9I9DVJ2_CUCME</name>
<evidence type="ECO:0000256" key="1">
    <source>
        <dbReference type="SAM" id="MobiDB-lite"/>
    </source>
</evidence>
<feature type="compositionally biased region" description="Basic residues" evidence="1">
    <location>
        <begin position="1"/>
        <end position="12"/>
    </location>
</feature>
<sequence>MKFRNKLHRRRSLQSSTGRKTERIGIVDSLHSPESTQVQIASTSKKALDIAI</sequence>
<organism evidence="2">
    <name type="scientific">Cucumis melo</name>
    <name type="common">Muskmelon</name>
    <dbReference type="NCBI Taxonomy" id="3656"/>
    <lineage>
        <taxon>Eukaryota</taxon>
        <taxon>Viridiplantae</taxon>
        <taxon>Streptophyta</taxon>
        <taxon>Embryophyta</taxon>
        <taxon>Tracheophyta</taxon>
        <taxon>Spermatophyta</taxon>
        <taxon>Magnoliopsida</taxon>
        <taxon>eudicotyledons</taxon>
        <taxon>Gunneridae</taxon>
        <taxon>Pentapetalae</taxon>
        <taxon>rosids</taxon>
        <taxon>fabids</taxon>
        <taxon>Cucurbitales</taxon>
        <taxon>Cucurbitaceae</taxon>
        <taxon>Benincaseae</taxon>
        <taxon>Cucumis</taxon>
    </lineage>
</organism>
<dbReference type="EnsemblPlants" id="MELO3C023855.2.1">
    <property type="protein sequence ID" value="MELO3C023855.2.1"/>
    <property type="gene ID" value="MELO3C023855.2"/>
</dbReference>
<proteinExistence type="predicted"/>
<evidence type="ECO:0000313" key="2">
    <source>
        <dbReference type="EnsemblPlants" id="MELO3C023855.2.1"/>
    </source>
</evidence>
<reference evidence="2" key="1">
    <citation type="submission" date="2023-03" db="UniProtKB">
        <authorList>
            <consortium name="EnsemblPlants"/>
        </authorList>
    </citation>
    <scope>IDENTIFICATION</scope>
</reference>
<protein>
    <submittedName>
        <fullName evidence="2">Uncharacterized protein</fullName>
    </submittedName>
</protein>
<dbReference type="AlphaFoldDB" id="A0A9I9DVJ2"/>
<dbReference type="Gramene" id="MELO3C023855.2.1">
    <property type="protein sequence ID" value="MELO3C023855.2.1"/>
    <property type="gene ID" value="MELO3C023855.2"/>
</dbReference>
<accession>A0A9I9DVJ2</accession>